<reference evidence="5 6" key="1">
    <citation type="journal article" date="2015" name="Genome Announc.">
        <title>Expanding the biotechnology potential of lactobacilli through comparative genomics of 213 strains and associated genera.</title>
        <authorList>
            <person name="Sun Z."/>
            <person name="Harris H.M."/>
            <person name="McCann A."/>
            <person name="Guo C."/>
            <person name="Argimon S."/>
            <person name="Zhang W."/>
            <person name="Yang X."/>
            <person name="Jeffery I.B."/>
            <person name="Cooney J.C."/>
            <person name="Kagawa T.F."/>
            <person name="Liu W."/>
            <person name="Song Y."/>
            <person name="Salvetti E."/>
            <person name="Wrobel A."/>
            <person name="Rasinkangas P."/>
            <person name="Parkhill J."/>
            <person name="Rea M.C."/>
            <person name="O'Sullivan O."/>
            <person name="Ritari J."/>
            <person name="Douillard F.P."/>
            <person name="Paul Ross R."/>
            <person name="Yang R."/>
            <person name="Briner A.E."/>
            <person name="Felis G.E."/>
            <person name="de Vos W.M."/>
            <person name="Barrangou R."/>
            <person name="Klaenhammer T.R."/>
            <person name="Caufield P.W."/>
            <person name="Cui Y."/>
            <person name="Zhang H."/>
            <person name="O'Toole P.W."/>
        </authorList>
    </citation>
    <scope>NUCLEOTIDE SEQUENCE [LARGE SCALE GENOMIC DNA]</scope>
    <source>
        <strain evidence="5 6">DSM 16045</strain>
    </source>
</reference>
<keyword evidence="5" id="KW-0378">Hydrolase</keyword>
<evidence type="ECO:0000256" key="2">
    <source>
        <dbReference type="ARBA" id="ARBA00023239"/>
    </source>
</evidence>
<evidence type="ECO:0000256" key="1">
    <source>
        <dbReference type="ARBA" id="ARBA00023016"/>
    </source>
</evidence>
<keyword evidence="6" id="KW-1185">Reference proteome</keyword>
<dbReference type="GO" id="GO:0019243">
    <property type="term" value="P:methylglyoxal catabolic process to D-lactate via S-lactoyl-glutathione"/>
    <property type="evidence" value="ECO:0007669"/>
    <property type="project" value="TreeGrafter"/>
</dbReference>
<dbReference type="GO" id="GO:0008233">
    <property type="term" value="F:peptidase activity"/>
    <property type="evidence" value="ECO:0007669"/>
    <property type="project" value="UniProtKB-KW"/>
</dbReference>
<evidence type="ECO:0000313" key="5">
    <source>
        <dbReference type="EMBL" id="KRM01691.1"/>
    </source>
</evidence>
<dbReference type="EMBL" id="AZFN01000015">
    <property type="protein sequence ID" value="KRM01691.1"/>
    <property type="molecule type" value="Genomic_DNA"/>
</dbReference>
<dbReference type="GO" id="GO:0006508">
    <property type="term" value="P:proteolysis"/>
    <property type="evidence" value="ECO:0007669"/>
    <property type="project" value="UniProtKB-KW"/>
</dbReference>
<organism evidence="5 6">
    <name type="scientific">Limosilactobacillus gastricus DSM 16045</name>
    <dbReference type="NCBI Taxonomy" id="1423749"/>
    <lineage>
        <taxon>Bacteria</taxon>
        <taxon>Bacillati</taxon>
        <taxon>Bacillota</taxon>
        <taxon>Bacilli</taxon>
        <taxon>Lactobacillales</taxon>
        <taxon>Lactobacillaceae</taxon>
        <taxon>Limosilactobacillus</taxon>
    </lineage>
</organism>
<sequence>MEYLIMTKALIVLTNVAKYDSLDRPTGLWLSELTHFYDVMRDHQVEVDVVSPTGGYIPLDPHSMMSMDVTDWKYYQDSDFRNQVLGATLSPDQVVPQDYDLIYYAGGHGAMWDFPASTVIADIASQIYQNNGIVAAICHGVAGLLPIKDEKGEPLVANKRLTGFSNTEEAANETTDAVPFLAEDALKELGANYQAGPSFTSCVQVDGRLLTGQNPQSARDLAETVIEHLG</sequence>
<dbReference type="Proteomes" id="UP000051739">
    <property type="component" value="Unassembled WGS sequence"/>
</dbReference>
<dbReference type="InterPro" id="IPR002818">
    <property type="entry name" value="DJ-1/PfpI"/>
</dbReference>
<proteinExistence type="inferred from homology"/>
<dbReference type="SUPFAM" id="SSF52317">
    <property type="entry name" value="Class I glutamine amidotransferase-like"/>
    <property type="match status" value="1"/>
</dbReference>
<dbReference type="InterPro" id="IPR050325">
    <property type="entry name" value="Prot/Nucl_acid_deglycase"/>
</dbReference>
<name>A0A0R1VC78_9LACO</name>
<protein>
    <submittedName>
        <fullName evidence="5">Intracellular protease amidase-like protein</fullName>
    </submittedName>
</protein>
<feature type="domain" description="DJ-1/PfpI" evidence="4">
    <location>
        <begin position="31"/>
        <end position="227"/>
    </location>
</feature>
<dbReference type="GO" id="GO:0019172">
    <property type="term" value="F:glyoxalase III activity"/>
    <property type="evidence" value="ECO:0007669"/>
    <property type="project" value="TreeGrafter"/>
</dbReference>
<comment type="caution">
    <text evidence="5">The sequence shown here is derived from an EMBL/GenBank/DDBJ whole genome shotgun (WGS) entry which is preliminary data.</text>
</comment>
<evidence type="ECO:0000313" key="6">
    <source>
        <dbReference type="Proteomes" id="UP000051739"/>
    </source>
</evidence>
<dbReference type="Pfam" id="PF01965">
    <property type="entry name" value="DJ-1_PfpI"/>
    <property type="match status" value="1"/>
</dbReference>
<keyword evidence="5" id="KW-0645">Protease</keyword>
<keyword evidence="1" id="KW-0346">Stress response</keyword>
<dbReference type="PANTHER" id="PTHR48094:SF11">
    <property type="entry name" value="GLUTATHIONE-INDEPENDENT GLYOXALASE HSP31-RELATED"/>
    <property type="match status" value="1"/>
</dbReference>
<dbReference type="CDD" id="cd03141">
    <property type="entry name" value="GATase1_Hsp31_like"/>
    <property type="match status" value="1"/>
</dbReference>
<dbReference type="AlphaFoldDB" id="A0A0R1VC78"/>
<evidence type="ECO:0000256" key="3">
    <source>
        <dbReference type="ARBA" id="ARBA00038493"/>
    </source>
</evidence>
<dbReference type="InterPro" id="IPR029062">
    <property type="entry name" value="Class_I_gatase-like"/>
</dbReference>
<comment type="similarity">
    <text evidence="3">Belongs to the peptidase C56 family. HSP31-like subfamily.</text>
</comment>
<dbReference type="GO" id="GO:0005737">
    <property type="term" value="C:cytoplasm"/>
    <property type="evidence" value="ECO:0007669"/>
    <property type="project" value="TreeGrafter"/>
</dbReference>
<gene>
    <name evidence="5" type="ORF">FC60_GL000485</name>
</gene>
<accession>A0A0R1VC78</accession>
<dbReference type="PANTHER" id="PTHR48094">
    <property type="entry name" value="PROTEIN/NUCLEIC ACID DEGLYCASE DJ-1-RELATED"/>
    <property type="match status" value="1"/>
</dbReference>
<dbReference type="PATRIC" id="fig|1423749.3.peg.487"/>
<dbReference type="Gene3D" id="3.40.50.880">
    <property type="match status" value="1"/>
</dbReference>
<evidence type="ECO:0000259" key="4">
    <source>
        <dbReference type="Pfam" id="PF01965"/>
    </source>
</evidence>
<keyword evidence="2" id="KW-0456">Lyase</keyword>